<accession>A0AAV9QNR4</accession>
<feature type="region of interest" description="Disordered" evidence="1">
    <location>
        <begin position="33"/>
        <end position="96"/>
    </location>
</feature>
<comment type="caution">
    <text evidence="2">The sequence shown here is derived from an EMBL/GenBank/DDBJ whole genome shotgun (WGS) entry which is preliminary data.</text>
</comment>
<evidence type="ECO:0000313" key="3">
    <source>
        <dbReference type="Proteomes" id="UP001311232"/>
    </source>
</evidence>
<keyword evidence="3" id="KW-1185">Reference proteome</keyword>
<name>A0AAV9QNR4_9TELE</name>
<protein>
    <submittedName>
        <fullName evidence="2">Uncharacterized protein</fullName>
    </submittedName>
</protein>
<reference evidence="2 3" key="1">
    <citation type="submission" date="2021-06" db="EMBL/GenBank/DDBJ databases">
        <authorList>
            <person name="Palmer J.M."/>
        </authorList>
    </citation>
    <scope>NUCLEOTIDE SEQUENCE [LARGE SCALE GENOMIC DNA]</scope>
    <source>
        <strain evidence="2 3">MEX-2019</strain>
        <tissue evidence="2">Muscle</tissue>
    </source>
</reference>
<evidence type="ECO:0000256" key="1">
    <source>
        <dbReference type="SAM" id="MobiDB-lite"/>
    </source>
</evidence>
<sequence>MIFLQMDSEGEEQTFKTCNSSTGLVDCISESHSPYGSAARKRSAQDGVQGAPVNKRKSLLMKPRHYSPSNACEEESEDLAPPQDKEELRNIDTPADGNFKACEKGGAVKKWLPGCCFKVLQFAQMA</sequence>
<evidence type="ECO:0000313" key="2">
    <source>
        <dbReference type="EMBL" id="KAK5598467.1"/>
    </source>
</evidence>
<dbReference type="EMBL" id="JAHHUM010003081">
    <property type="protein sequence ID" value="KAK5598467.1"/>
    <property type="molecule type" value="Genomic_DNA"/>
</dbReference>
<dbReference type="Proteomes" id="UP001311232">
    <property type="component" value="Unassembled WGS sequence"/>
</dbReference>
<gene>
    <name evidence="2" type="ORF">CRENBAI_010439</name>
</gene>
<dbReference type="AlphaFoldDB" id="A0AAV9QNR4"/>
<feature type="compositionally biased region" description="Basic residues" evidence="1">
    <location>
        <begin position="54"/>
        <end position="65"/>
    </location>
</feature>
<proteinExistence type="predicted"/>
<organism evidence="2 3">
    <name type="scientific">Crenichthys baileyi</name>
    <name type="common">White River springfish</name>
    <dbReference type="NCBI Taxonomy" id="28760"/>
    <lineage>
        <taxon>Eukaryota</taxon>
        <taxon>Metazoa</taxon>
        <taxon>Chordata</taxon>
        <taxon>Craniata</taxon>
        <taxon>Vertebrata</taxon>
        <taxon>Euteleostomi</taxon>
        <taxon>Actinopterygii</taxon>
        <taxon>Neopterygii</taxon>
        <taxon>Teleostei</taxon>
        <taxon>Neoteleostei</taxon>
        <taxon>Acanthomorphata</taxon>
        <taxon>Ovalentaria</taxon>
        <taxon>Atherinomorphae</taxon>
        <taxon>Cyprinodontiformes</taxon>
        <taxon>Goodeidae</taxon>
        <taxon>Crenichthys</taxon>
    </lineage>
</organism>